<comment type="caution">
    <text evidence="1">The sequence shown here is derived from an EMBL/GenBank/DDBJ whole genome shotgun (WGS) entry which is preliminary data.</text>
</comment>
<evidence type="ECO:0000313" key="1">
    <source>
        <dbReference type="EMBL" id="KAF7461081.1"/>
    </source>
</evidence>
<protein>
    <submittedName>
        <fullName evidence="1">Uncharacterized protein</fullName>
    </submittedName>
</protein>
<gene>
    <name evidence="1" type="ORF">GHT09_016917</name>
</gene>
<sequence>MRTLQAYASAPLPSLFALCEILGQKTVNFENIWRRNVSMYKGRFLMKLHVNSMPEWISEQSRATGCPPQQGQRDPMAGDPLISQKTQFQGCLPGGFLYLSV</sequence>
<organism evidence="1 2">
    <name type="scientific">Marmota monax</name>
    <name type="common">Woodchuck</name>
    <dbReference type="NCBI Taxonomy" id="9995"/>
    <lineage>
        <taxon>Eukaryota</taxon>
        <taxon>Metazoa</taxon>
        <taxon>Chordata</taxon>
        <taxon>Craniata</taxon>
        <taxon>Vertebrata</taxon>
        <taxon>Euteleostomi</taxon>
        <taxon>Mammalia</taxon>
        <taxon>Eutheria</taxon>
        <taxon>Euarchontoglires</taxon>
        <taxon>Glires</taxon>
        <taxon>Rodentia</taxon>
        <taxon>Sciuromorpha</taxon>
        <taxon>Sciuridae</taxon>
        <taxon>Xerinae</taxon>
        <taxon>Marmotini</taxon>
        <taxon>Marmota</taxon>
    </lineage>
</organism>
<reference evidence="1" key="1">
    <citation type="submission" date="2020-08" db="EMBL/GenBank/DDBJ databases">
        <authorList>
            <person name="Shumante A."/>
            <person name="Zimin A.V."/>
            <person name="Puiu D."/>
            <person name="Salzberg S.L."/>
        </authorList>
    </citation>
    <scope>NUCLEOTIDE SEQUENCE</scope>
    <source>
        <strain evidence="1">WC2-LM</strain>
        <tissue evidence="1">Liver</tissue>
    </source>
</reference>
<name>A0A834PIT4_MARMO</name>
<dbReference type="AlphaFoldDB" id="A0A834PIT4"/>
<dbReference type="Proteomes" id="UP000662637">
    <property type="component" value="Unassembled WGS sequence"/>
</dbReference>
<evidence type="ECO:0000313" key="2">
    <source>
        <dbReference type="Proteomes" id="UP000662637"/>
    </source>
</evidence>
<proteinExistence type="predicted"/>
<dbReference type="EMBL" id="WJEC01008724">
    <property type="protein sequence ID" value="KAF7461081.1"/>
    <property type="molecule type" value="Genomic_DNA"/>
</dbReference>
<accession>A0A834PIT4</accession>